<dbReference type="PANTHER" id="PTHR14555">
    <property type="entry name" value="MYELIN-ASSOCIATED OLIGODENDROCYTIC BASIC PROTEIN MOBP -RELATED"/>
    <property type="match status" value="1"/>
</dbReference>
<evidence type="ECO:0000256" key="3">
    <source>
        <dbReference type="ARBA" id="ARBA00022723"/>
    </source>
</evidence>
<dbReference type="SUPFAM" id="SSF57903">
    <property type="entry name" value="FYVE/PHD zinc finger"/>
    <property type="match status" value="1"/>
</dbReference>
<dbReference type="InterPro" id="IPR011011">
    <property type="entry name" value="Znf_FYVE_PHD"/>
</dbReference>
<accession>A0A6J3CFF5</accession>
<comment type="subcellular location">
    <subcellularLocation>
        <location evidence="1">Cytoplasm</location>
        <location evidence="1">Perinuclear region</location>
    </subcellularLocation>
</comment>
<feature type="domain" description="RabBD" evidence="8">
    <location>
        <begin position="4"/>
        <end position="124"/>
    </location>
</feature>
<evidence type="ECO:0000256" key="7">
    <source>
        <dbReference type="SAM" id="MobiDB-lite"/>
    </source>
</evidence>
<evidence type="ECO:0000256" key="6">
    <source>
        <dbReference type="SAM" id="Coils"/>
    </source>
</evidence>
<dbReference type="Pfam" id="PF04698">
    <property type="entry name" value="Rab_eff_C"/>
    <property type="match status" value="1"/>
</dbReference>
<feature type="region of interest" description="Disordered" evidence="7">
    <location>
        <begin position="714"/>
        <end position="751"/>
    </location>
</feature>
<dbReference type="Gene3D" id="3.30.40.10">
    <property type="entry name" value="Zinc/RING finger domain, C3HC4 (zinc finger)"/>
    <property type="match status" value="1"/>
</dbReference>
<name>A0A6J3CFF5_AYTFU</name>
<keyword evidence="6" id="KW-0175">Coiled coil</keyword>
<dbReference type="GO" id="GO:0031267">
    <property type="term" value="F:small GTPase binding"/>
    <property type="evidence" value="ECO:0007669"/>
    <property type="project" value="InterPro"/>
</dbReference>
<dbReference type="InterPro" id="IPR051745">
    <property type="entry name" value="Intracell_Transport_Effector"/>
</dbReference>
<feature type="coiled-coil region" evidence="6">
    <location>
        <begin position="651"/>
        <end position="687"/>
    </location>
</feature>
<organism evidence="9 10">
    <name type="scientific">Aythya fuligula</name>
    <name type="common">Tufted duck</name>
    <name type="synonym">Anas fuligula</name>
    <dbReference type="NCBI Taxonomy" id="219594"/>
    <lineage>
        <taxon>Eukaryota</taxon>
        <taxon>Metazoa</taxon>
        <taxon>Chordata</taxon>
        <taxon>Craniata</taxon>
        <taxon>Vertebrata</taxon>
        <taxon>Euteleostomi</taxon>
        <taxon>Archelosauria</taxon>
        <taxon>Archosauria</taxon>
        <taxon>Dinosauria</taxon>
        <taxon>Saurischia</taxon>
        <taxon>Theropoda</taxon>
        <taxon>Coelurosauria</taxon>
        <taxon>Aves</taxon>
        <taxon>Neognathae</taxon>
        <taxon>Galloanserae</taxon>
        <taxon>Anseriformes</taxon>
        <taxon>Anatidae</taxon>
        <taxon>Aythyinae</taxon>
        <taxon>Aythya</taxon>
    </lineage>
</organism>
<dbReference type="PANTHER" id="PTHR14555:SF6">
    <property type="entry name" value="RAB EFFECTOR MYRIP"/>
    <property type="match status" value="1"/>
</dbReference>
<dbReference type="PROSITE" id="PS50916">
    <property type="entry name" value="RABBD"/>
    <property type="match status" value="1"/>
</dbReference>
<evidence type="ECO:0000313" key="10">
    <source>
        <dbReference type="RefSeq" id="XP_032037736.1"/>
    </source>
</evidence>
<keyword evidence="9" id="KW-1185">Reference proteome</keyword>
<dbReference type="AlphaFoldDB" id="A0A6J3CFF5"/>
<dbReference type="InterPro" id="IPR013083">
    <property type="entry name" value="Znf_RING/FYVE/PHD"/>
</dbReference>
<evidence type="ECO:0000313" key="9">
    <source>
        <dbReference type="Proteomes" id="UP000504639"/>
    </source>
</evidence>
<dbReference type="InterPro" id="IPR006788">
    <property type="entry name" value="Myrip/Melanophilin"/>
</dbReference>
<evidence type="ECO:0000256" key="2">
    <source>
        <dbReference type="ARBA" id="ARBA00022490"/>
    </source>
</evidence>
<evidence type="ECO:0000256" key="5">
    <source>
        <dbReference type="ARBA" id="ARBA00022833"/>
    </source>
</evidence>
<proteinExistence type="predicted"/>
<feature type="compositionally biased region" description="Polar residues" evidence="7">
    <location>
        <begin position="719"/>
        <end position="729"/>
    </location>
</feature>
<evidence type="ECO:0000259" key="8">
    <source>
        <dbReference type="PROSITE" id="PS50916"/>
    </source>
</evidence>
<reference evidence="10" key="1">
    <citation type="submission" date="2025-08" db="UniProtKB">
        <authorList>
            <consortium name="RefSeq"/>
        </authorList>
    </citation>
    <scope>IDENTIFICATION</scope>
    <source>
        <tissue evidence="10">Lung</tissue>
    </source>
</reference>
<keyword evidence="3" id="KW-0479">Metal-binding</keyword>
<dbReference type="Pfam" id="PF02318">
    <property type="entry name" value="FYVE_2"/>
    <property type="match status" value="1"/>
</dbReference>
<keyword evidence="2" id="KW-0963">Cytoplasm</keyword>
<keyword evidence="4" id="KW-0863">Zinc-finger</keyword>
<dbReference type="GO" id="GO:0017022">
    <property type="term" value="F:myosin binding"/>
    <property type="evidence" value="ECO:0007669"/>
    <property type="project" value="TreeGrafter"/>
</dbReference>
<dbReference type="GO" id="GO:0030864">
    <property type="term" value="C:cortical actin cytoskeleton"/>
    <property type="evidence" value="ECO:0007669"/>
    <property type="project" value="TreeGrafter"/>
</dbReference>
<gene>
    <name evidence="10" type="primary">MYRIP</name>
</gene>
<dbReference type="CTD" id="25924"/>
<evidence type="ECO:0000256" key="4">
    <source>
        <dbReference type="ARBA" id="ARBA00022771"/>
    </source>
</evidence>
<evidence type="ECO:0000256" key="1">
    <source>
        <dbReference type="ARBA" id="ARBA00004556"/>
    </source>
</evidence>
<protein>
    <submittedName>
        <fullName evidence="10">Rab effector MyRIP isoform X2</fullName>
    </submittedName>
</protein>
<dbReference type="GO" id="GO:0048471">
    <property type="term" value="C:perinuclear region of cytoplasm"/>
    <property type="evidence" value="ECO:0007669"/>
    <property type="project" value="UniProtKB-SubCell"/>
</dbReference>
<sequence>MGRKLDLSGLTDEEAEHVLQVVQRDFSLRKKEEERLSEMKQKLDEEGNKCNILSKQQKFNEHCCIRCCSPFTFLINSKRQCQDCKYNICKSCSSYQKKEKAWICSVCQQTRLLRTQSLDWYYNNVKSRFKCFGSAKVLKNLYKKHRLESGVCPDVIEGGFLEGSFENEGSICGSDSTFYRQTEGHSMMDTLAVALRVAEEAVEEAISKAETYSDSLDKQNEACYLQEHKEDLIEELATTIVQKIIKKQKNKTEQAEADFEWPPSRSSGLASIAVSDQSMLTFPGSRRGSYTLWRSQSAFSLASEDTTSKGLDPASSVSEALWRQQKGQFRKQKERKLSALPSWKSVDRLNETNPSPVLQSTDGNWVALQNVTLPRPRMLAKPKSQVFEALENESSVVSAYDEMGSDSEDDYDWNVALNKLRRRPRQLPDDFYYTHSQYDSEWVYGNDQYQAVTSPSSGLYTNTETLFSDSETSSVNSSQEAKGPSKLLWLQSRTQSDVPRTEKKHFHGELDVNFNPQATSLEYSDTSETEEDHYDLEKKSRRWRKNKISEEKWEAKKRTKANMKNLSQKYSAVSLCNISTEVLKVINATEELIAESTSPCDFPDDSQDKGRGTFLLGTDPIRLDEQLTTLEENVYLTAVTVYGLEGQLTSLEDAARKINSITAESELAELEDQVATAAAQVHHAELQISDIESRISALTVAGLNVAPCVRLTRKRDQKQTNQMHTIDTSRQQRRKLPAPPIKGEKKDGSPITTVRTFNRNFMLQGSLTQRTKERKSTAKDLMEPAIGSAVMY</sequence>
<dbReference type="GeneID" id="116485977"/>
<dbReference type="RefSeq" id="XP_032037736.1">
    <property type="nucleotide sequence ID" value="XM_032181845.1"/>
</dbReference>
<feature type="coiled-coil region" evidence="6">
    <location>
        <begin position="29"/>
        <end position="56"/>
    </location>
</feature>
<dbReference type="GO" id="GO:0006886">
    <property type="term" value="P:intracellular protein transport"/>
    <property type="evidence" value="ECO:0007669"/>
    <property type="project" value="InterPro"/>
</dbReference>
<dbReference type="Proteomes" id="UP000504639">
    <property type="component" value="Chromosome 2"/>
</dbReference>
<keyword evidence="5" id="KW-0862">Zinc</keyword>
<dbReference type="InterPro" id="IPR010911">
    <property type="entry name" value="Rab_BD"/>
</dbReference>
<dbReference type="GO" id="GO:0003779">
    <property type="term" value="F:actin binding"/>
    <property type="evidence" value="ECO:0007669"/>
    <property type="project" value="TreeGrafter"/>
</dbReference>
<dbReference type="InterPro" id="IPR041282">
    <property type="entry name" value="FYVE_2"/>
</dbReference>
<dbReference type="FunFam" id="3.30.40.10:FF:000018">
    <property type="entry name" value="Synaptotagmin-like 5, isoform CRA_a"/>
    <property type="match status" value="1"/>
</dbReference>
<dbReference type="GO" id="GO:0008270">
    <property type="term" value="F:zinc ion binding"/>
    <property type="evidence" value="ECO:0007669"/>
    <property type="project" value="UniProtKB-KW"/>
</dbReference>